<evidence type="ECO:0000256" key="1">
    <source>
        <dbReference type="ARBA" id="ARBA00022676"/>
    </source>
</evidence>
<organism evidence="3 4">
    <name type="scientific">Deefgea chitinilytica</name>
    <dbReference type="NCBI Taxonomy" id="570276"/>
    <lineage>
        <taxon>Bacteria</taxon>
        <taxon>Pseudomonadati</taxon>
        <taxon>Pseudomonadota</taxon>
        <taxon>Betaproteobacteria</taxon>
        <taxon>Neisseriales</taxon>
        <taxon>Chitinibacteraceae</taxon>
        <taxon>Deefgea</taxon>
    </lineage>
</organism>
<name>A0ABS2CDY0_9NEIS</name>
<evidence type="ECO:0000313" key="3">
    <source>
        <dbReference type="EMBL" id="MBM5572355.1"/>
    </source>
</evidence>
<evidence type="ECO:0000256" key="2">
    <source>
        <dbReference type="ARBA" id="ARBA00022679"/>
    </source>
</evidence>
<dbReference type="Pfam" id="PF03808">
    <property type="entry name" value="Glyco_tran_WecG"/>
    <property type="match status" value="1"/>
</dbReference>
<dbReference type="Proteomes" id="UP001195660">
    <property type="component" value="Unassembled WGS sequence"/>
</dbReference>
<dbReference type="EMBL" id="WOFE01000006">
    <property type="protein sequence ID" value="MBM5572355.1"/>
    <property type="molecule type" value="Genomic_DNA"/>
</dbReference>
<gene>
    <name evidence="3" type="ORF">GM173_12325</name>
</gene>
<reference evidence="3 4" key="1">
    <citation type="submission" date="2019-11" db="EMBL/GenBank/DDBJ databases">
        <title>Novel Deefgea species.</title>
        <authorList>
            <person name="Han J.-H."/>
        </authorList>
    </citation>
    <scope>NUCLEOTIDE SEQUENCE [LARGE SCALE GENOMIC DNA]</scope>
    <source>
        <strain evidence="3 4">LMG 24817</strain>
    </source>
</reference>
<dbReference type="CDD" id="cd06533">
    <property type="entry name" value="Glyco_transf_WecG_TagA"/>
    <property type="match status" value="1"/>
</dbReference>
<dbReference type="PANTHER" id="PTHR34136:SF1">
    <property type="entry name" value="UDP-N-ACETYL-D-MANNOSAMINURONIC ACID TRANSFERASE"/>
    <property type="match status" value="1"/>
</dbReference>
<dbReference type="InterPro" id="IPR004629">
    <property type="entry name" value="WecG_TagA_CpsF"/>
</dbReference>
<accession>A0ABS2CDY0</accession>
<keyword evidence="1" id="KW-0328">Glycosyltransferase</keyword>
<keyword evidence="2" id="KW-0808">Transferase</keyword>
<keyword evidence="4" id="KW-1185">Reference proteome</keyword>
<sequence length="251" mass="28040">MRQTANVIGAPIDVITFERAIERISAWSLARESRYVCITNVHSVVTGGQDNDFAEVLAQADMCTPDGAPVAWLMRQQGHAEQERVNGPDLMWQYCAHAEQTGESFFLFGGEQKTLDILQVKLAKEFPRLKIVGAISPPFRALTAQEDAAIVEQINASGAGVVWVSLGCPKQEKWMAAHRGRIQAVMVGVGAAFDYHAGTIVRAPLWMQKNGLEWLHRLCSEPRRLWKRYLVTNTLFVVKAAKQMNSVKRHK</sequence>
<proteinExistence type="predicted"/>
<dbReference type="PANTHER" id="PTHR34136">
    <property type="match status" value="1"/>
</dbReference>
<protein>
    <submittedName>
        <fullName evidence="3">WecB/TagA/CpsF family glycosyltransferase</fullName>
    </submittedName>
</protein>
<dbReference type="RefSeq" id="WP_203571683.1">
    <property type="nucleotide sequence ID" value="NZ_WOFE01000006.1"/>
</dbReference>
<comment type="caution">
    <text evidence="3">The sequence shown here is derived from an EMBL/GenBank/DDBJ whole genome shotgun (WGS) entry which is preliminary data.</text>
</comment>
<dbReference type="NCBIfam" id="TIGR00696">
    <property type="entry name" value="wecG_tagA_cpsF"/>
    <property type="match status" value="1"/>
</dbReference>
<evidence type="ECO:0000313" key="4">
    <source>
        <dbReference type="Proteomes" id="UP001195660"/>
    </source>
</evidence>